<evidence type="ECO:0000256" key="1">
    <source>
        <dbReference type="ARBA" id="ARBA00022737"/>
    </source>
</evidence>
<dbReference type="PANTHER" id="PTHR24174:SF1">
    <property type="entry name" value="IP14385P"/>
    <property type="match status" value="1"/>
</dbReference>
<dbReference type="PROSITE" id="PS50297">
    <property type="entry name" value="ANK_REP_REGION"/>
    <property type="match status" value="6"/>
</dbReference>
<feature type="compositionally biased region" description="Basic and acidic residues" evidence="4">
    <location>
        <begin position="340"/>
        <end position="354"/>
    </location>
</feature>
<feature type="repeat" description="ANK" evidence="3">
    <location>
        <begin position="81"/>
        <end position="103"/>
    </location>
</feature>
<protein>
    <submittedName>
        <fullName evidence="5">Uncharacterized protein</fullName>
    </submittedName>
</protein>
<feature type="region of interest" description="Disordered" evidence="4">
    <location>
        <begin position="498"/>
        <end position="522"/>
    </location>
</feature>
<dbReference type="GO" id="GO:0005829">
    <property type="term" value="C:cytosol"/>
    <property type="evidence" value="ECO:0007669"/>
    <property type="project" value="TreeGrafter"/>
</dbReference>
<proteinExistence type="predicted"/>
<feature type="repeat" description="ANK" evidence="3">
    <location>
        <begin position="116"/>
        <end position="148"/>
    </location>
</feature>
<dbReference type="PANTHER" id="PTHR24174">
    <property type="entry name" value="ANKYRIN REPEAT AND STERILE ALPHA MOTIF DOMAIN-CONTAINING PROTEIN 1"/>
    <property type="match status" value="1"/>
</dbReference>
<dbReference type="Gene3D" id="1.25.40.20">
    <property type="entry name" value="Ankyrin repeat-containing domain"/>
    <property type="match status" value="2"/>
</dbReference>
<reference evidence="5 6" key="1">
    <citation type="journal article" date="2023" name="Insect Mol. Biol.">
        <title>Genome sequencing provides insights into the evolution of gene families encoding plant cell wall-degrading enzymes in longhorned beetles.</title>
        <authorList>
            <person name="Shin N.R."/>
            <person name="Okamura Y."/>
            <person name="Kirsch R."/>
            <person name="Pauchet Y."/>
        </authorList>
    </citation>
    <scope>NUCLEOTIDE SEQUENCE [LARGE SCALE GENOMIC DNA]</scope>
    <source>
        <strain evidence="5">EAD_L_NR</strain>
    </source>
</reference>
<dbReference type="InterPro" id="IPR002110">
    <property type="entry name" value="Ankyrin_rpt"/>
</dbReference>
<dbReference type="SUPFAM" id="SSF48403">
    <property type="entry name" value="Ankyrin repeat"/>
    <property type="match status" value="1"/>
</dbReference>
<dbReference type="SMART" id="SM00248">
    <property type="entry name" value="ANK"/>
    <property type="match status" value="6"/>
</dbReference>
<evidence type="ECO:0000256" key="3">
    <source>
        <dbReference type="PROSITE-ProRule" id="PRU00023"/>
    </source>
</evidence>
<feature type="compositionally biased region" description="Polar residues" evidence="4">
    <location>
        <begin position="511"/>
        <end position="522"/>
    </location>
</feature>
<evidence type="ECO:0000313" key="5">
    <source>
        <dbReference type="EMBL" id="KAJ8913324.1"/>
    </source>
</evidence>
<feature type="compositionally biased region" description="Polar residues" evidence="4">
    <location>
        <begin position="317"/>
        <end position="337"/>
    </location>
</feature>
<evidence type="ECO:0000256" key="4">
    <source>
        <dbReference type="SAM" id="MobiDB-lite"/>
    </source>
</evidence>
<organism evidence="5 6">
    <name type="scientific">Exocentrus adspersus</name>
    <dbReference type="NCBI Taxonomy" id="1586481"/>
    <lineage>
        <taxon>Eukaryota</taxon>
        <taxon>Metazoa</taxon>
        <taxon>Ecdysozoa</taxon>
        <taxon>Arthropoda</taxon>
        <taxon>Hexapoda</taxon>
        <taxon>Insecta</taxon>
        <taxon>Pterygota</taxon>
        <taxon>Neoptera</taxon>
        <taxon>Endopterygota</taxon>
        <taxon>Coleoptera</taxon>
        <taxon>Polyphaga</taxon>
        <taxon>Cucujiformia</taxon>
        <taxon>Chrysomeloidea</taxon>
        <taxon>Cerambycidae</taxon>
        <taxon>Lamiinae</taxon>
        <taxon>Acanthocinini</taxon>
        <taxon>Exocentrus</taxon>
    </lineage>
</organism>
<feature type="region of interest" description="Disordered" evidence="4">
    <location>
        <begin position="289"/>
        <end position="354"/>
    </location>
</feature>
<evidence type="ECO:0000313" key="6">
    <source>
        <dbReference type="Proteomes" id="UP001159042"/>
    </source>
</evidence>
<dbReference type="EMBL" id="JANEYG010000096">
    <property type="protein sequence ID" value="KAJ8913324.1"/>
    <property type="molecule type" value="Genomic_DNA"/>
</dbReference>
<keyword evidence="1" id="KW-0677">Repeat</keyword>
<dbReference type="PRINTS" id="PR01415">
    <property type="entry name" value="ANKYRIN"/>
</dbReference>
<feature type="compositionally biased region" description="Basic and acidic residues" evidence="4">
    <location>
        <begin position="585"/>
        <end position="607"/>
    </location>
</feature>
<keyword evidence="6" id="KW-1185">Reference proteome</keyword>
<keyword evidence="2 3" id="KW-0040">ANK repeat</keyword>
<feature type="repeat" description="ANK" evidence="3">
    <location>
        <begin position="149"/>
        <end position="171"/>
    </location>
</feature>
<dbReference type="Pfam" id="PF12796">
    <property type="entry name" value="Ank_2"/>
    <property type="match status" value="3"/>
</dbReference>
<feature type="region of interest" description="Disordered" evidence="4">
    <location>
        <begin position="437"/>
        <end position="463"/>
    </location>
</feature>
<feature type="compositionally biased region" description="Pro residues" evidence="4">
    <location>
        <begin position="699"/>
        <end position="708"/>
    </location>
</feature>
<evidence type="ECO:0000256" key="2">
    <source>
        <dbReference type="ARBA" id="ARBA00023043"/>
    </source>
</evidence>
<feature type="repeat" description="ANK" evidence="3">
    <location>
        <begin position="189"/>
        <end position="221"/>
    </location>
</feature>
<sequence length="728" mass="80836">MGKDQELLEAARKGNTAVVEKILGQRAKRSGPLASLRRGPGANVQDSSGYSALHHAALHGHKDIVRLLLEHDASTNIVDSKGSSPLHLAAWSGNVDIVRLLLSGPSICNVNLTTKDDETALHCAAQYGHTQVVSLLLEHACDPGIRNCRGETALDLAAQYGRLETVELLVRTDPTLIQCLKRTTPDIVFPHTPLHLASRNGHKAVVEVLLRAGFNVNMRTKAGTALHEAALCGKVEVVRTLLEHGVNTSIRDSNNYTVMDLLSLFNTAQASQEIMNILKRHKRGLPLVDSDGESISHPFPTVPNTDSDLGSPYENVRPSSKNARSVTTDPSPGTSPQRWDFQRHARPPEAYEDRRVSGVSGISVMNNHGAPTRDMNENDDTYVPMSNLVMRNSKPYQSLPIPKRTKSAATASALDLTPLDGITFHFKEKLDIRKDSTASNSSYYSATDCGSHSNSDSSRESDNSLYQIPCAPKAFMDSTKHFKRTLLKKILNMLPTIFKPTPPKKPPRRNISISPTHTQPMSMSVDGVSNSAYEYLFLAHSGTRSQGNLNDFDKENRRERLTHGRSMDQYVEMNLFNIALDDEPPERPKSELQRGKSEDLDSRKKQEPIAITSVYENVLVKQQNPRRKLRRHPEVYEDYDFRRKGKDVPTASSSAPETTFVSSAFIMVSDHEDKRNTIKDDSKKLTTHIPLSPTHYKQPPTPDHPPPSAMQAENIIYEKMRPLSQVSS</sequence>
<name>A0AAV8VGN7_9CUCU</name>
<feature type="compositionally biased region" description="Low complexity" evidence="4">
    <location>
        <begin position="437"/>
        <end position="456"/>
    </location>
</feature>
<accession>A0AAV8VGN7</accession>
<feature type="region of interest" description="Disordered" evidence="4">
    <location>
        <begin position="684"/>
        <end position="728"/>
    </location>
</feature>
<dbReference type="InterPro" id="IPR036770">
    <property type="entry name" value="Ankyrin_rpt-contain_sf"/>
</dbReference>
<comment type="caution">
    <text evidence="5">The sequence shown here is derived from an EMBL/GenBank/DDBJ whole genome shotgun (WGS) entry which is preliminary data.</text>
</comment>
<dbReference type="InterPro" id="IPR033635">
    <property type="entry name" value="ANKS1/Caskin"/>
</dbReference>
<dbReference type="Proteomes" id="UP001159042">
    <property type="component" value="Unassembled WGS sequence"/>
</dbReference>
<gene>
    <name evidence="5" type="ORF">NQ315_013294</name>
</gene>
<dbReference type="AlphaFoldDB" id="A0AAV8VGN7"/>
<dbReference type="PROSITE" id="PS50088">
    <property type="entry name" value="ANK_REPEAT"/>
    <property type="match status" value="6"/>
</dbReference>
<feature type="repeat" description="ANK" evidence="3">
    <location>
        <begin position="221"/>
        <end position="253"/>
    </location>
</feature>
<feature type="region of interest" description="Disordered" evidence="4">
    <location>
        <begin position="579"/>
        <end position="607"/>
    </location>
</feature>
<feature type="repeat" description="ANK" evidence="3">
    <location>
        <begin position="48"/>
        <end position="80"/>
    </location>
</feature>